<evidence type="ECO:0000313" key="2">
    <source>
        <dbReference type="Proteomes" id="UP000269143"/>
    </source>
</evidence>
<evidence type="ECO:0000313" key="1">
    <source>
        <dbReference type="EMBL" id="AYJ73156.1"/>
    </source>
</evidence>
<dbReference type="Proteomes" id="UP000269143">
    <property type="component" value="Segment"/>
</dbReference>
<proteinExistence type="predicted"/>
<dbReference type="EMBL" id="MH830339">
    <property type="protein sequence ID" value="AYJ73156.1"/>
    <property type="molecule type" value="Genomic_DNA"/>
</dbReference>
<protein>
    <submittedName>
        <fullName evidence="1">Uncharacterized protein</fullName>
    </submittedName>
</protein>
<accession>A0A3B8DIZ4</accession>
<organism evidence="1 2">
    <name type="scientific">Proteus phage Stubb</name>
    <dbReference type="NCBI Taxonomy" id="2315597"/>
    <lineage>
        <taxon>Viruses</taxon>
        <taxon>Duplodnaviria</taxon>
        <taxon>Heunggongvirae</taxon>
        <taxon>Uroviricota</taxon>
        <taxon>Caudoviricetes</taxon>
        <taxon>Demerecviridae</taxon>
        <taxon>Novosibvirus</taxon>
        <taxon>Novosibvirus stubb</taxon>
    </lineage>
</organism>
<keyword evidence="2" id="KW-1185">Reference proteome</keyword>
<reference evidence="2" key="1">
    <citation type="submission" date="2018-09" db="EMBL/GenBank/DDBJ databases">
        <title>Complete genome of Proteus mirabilis phage Stubb.</title>
        <authorList>
            <person name="Bourgeois T.A."/>
            <person name="Lessor L."/>
            <person name="O'Leary C.J."/>
            <person name="Liu M."/>
        </authorList>
    </citation>
    <scope>NUCLEOTIDE SEQUENCE [LARGE SCALE GENOMIC DNA]</scope>
</reference>
<name>A0A3B8DIZ4_9CAUD</name>
<sequence length="45" mass="5183">MFLFLRENFSSSPEIRETCFKANLATTGGRFSKPPAELSGWWRTD</sequence>
<gene>
    <name evidence="1" type="ORF">CPT_Stubb_016</name>
</gene>